<gene>
    <name evidence="1" type="ORF">Fot_26338</name>
</gene>
<evidence type="ECO:0000313" key="2">
    <source>
        <dbReference type="Proteomes" id="UP001604277"/>
    </source>
</evidence>
<dbReference type="EMBL" id="JBFOLJ010000007">
    <property type="protein sequence ID" value="KAL2522415.1"/>
    <property type="molecule type" value="Genomic_DNA"/>
</dbReference>
<accession>A0ABD1UBP8</accession>
<protein>
    <submittedName>
        <fullName evidence="1">Uncharacterized protein</fullName>
    </submittedName>
</protein>
<organism evidence="1 2">
    <name type="scientific">Forsythia ovata</name>
    <dbReference type="NCBI Taxonomy" id="205694"/>
    <lineage>
        <taxon>Eukaryota</taxon>
        <taxon>Viridiplantae</taxon>
        <taxon>Streptophyta</taxon>
        <taxon>Embryophyta</taxon>
        <taxon>Tracheophyta</taxon>
        <taxon>Spermatophyta</taxon>
        <taxon>Magnoliopsida</taxon>
        <taxon>eudicotyledons</taxon>
        <taxon>Gunneridae</taxon>
        <taxon>Pentapetalae</taxon>
        <taxon>asterids</taxon>
        <taxon>lamiids</taxon>
        <taxon>Lamiales</taxon>
        <taxon>Oleaceae</taxon>
        <taxon>Forsythieae</taxon>
        <taxon>Forsythia</taxon>
    </lineage>
</organism>
<proteinExistence type="predicted"/>
<name>A0ABD1UBP8_9LAMI</name>
<dbReference type="AlphaFoldDB" id="A0ABD1UBP8"/>
<sequence>MERNRLLKRIQDNPLGINVILEIQHKDFNGEFFHHLTLILETYGSFRKTEMNAKAIENHGAKTMPSVVATSLPFMGYDKHRKGNTRTLFYQLDRDKSTIHN</sequence>
<dbReference type="Proteomes" id="UP001604277">
    <property type="component" value="Unassembled WGS sequence"/>
</dbReference>
<reference evidence="2" key="1">
    <citation type="submission" date="2024-07" db="EMBL/GenBank/DDBJ databases">
        <title>Two chromosome-level genome assemblies of Korean endemic species Abeliophyllum distichum and Forsythia ovata (Oleaceae).</title>
        <authorList>
            <person name="Jang H."/>
        </authorList>
    </citation>
    <scope>NUCLEOTIDE SEQUENCE [LARGE SCALE GENOMIC DNA]</scope>
</reference>
<evidence type="ECO:0000313" key="1">
    <source>
        <dbReference type="EMBL" id="KAL2522415.1"/>
    </source>
</evidence>
<keyword evidence="2" id="KW-1185">Reference proteome</keyword>
<comment type="caution">
    <text evidence="1">The sequence shown here is derived from an EMBL/GenBank/DDBJ whole genome shotgun (WGS) entry which is preliminary data.</text>
</comment>